<evidence type="ECO:0000313" key="3">
    <source>
        <dbReference type="Proteomes" id="UP000192731"/>
    </source>
</evidence>
<feature type="transmembrane region" description="Helical" evidence="1">
    <location>
        <begin position="54"/>
        <end position="75"/>
    </location>
</feature>
<evidence type="ECO:0000256" key="1">
    <source>
        <dbReference type="SAM" id="Phobius"/>
    </source>
</evidence>
<protein>
    <submittedName>
        <fullName evidence="2">Uncharacterized membrane protein YkvI</fullName>
    </submittedName>
</protein>
<proteinExistence type="predicted"/>
<feature type="transmembrane region" description="Helical" evidence="1">
    <location>
        <begin position="265"/>
        <end position="284"/>
    </location>
</feature>
<dbReference type="EMBL" id="FWWT01000014">
    <property type="protein sequence ID" value="SMB87582.1"/>
    <property type="molecule type" value="Genomic_DNA"/>
</dbReference>
<feature type="transmembrane region" description="Helical" evidence="1">
    <location>
        <begin position="180"/>
        <end position="200"/>
    </location>
</feature>
<keyword evidence="1" id="KW-1133">Transmembrane helix</keyword>
<feature type="transmembrane region" description="Helical" evidence="1">
    <location>
        <begin position="155"/>
        <end position="173"/>
    </location>
</feature>
<dbReference type="PANTHER" id="PTHR37814:SF1">
    <property type="entry name" value="MEMBRANE PROTEIN"/>
    <property type="match status" value="1"/>
</dbReference>
<dbReference type="PANTHER" id="PTHR37814">
    <property type="entry name" value="CONSERVED MEMBRANE PROTEIN"/>
    <property type="match status" value="1"/>
</dbReference>
<feature type="transmembrane region" description="Helical" evidence="1">
    <location>
        <begin position="117"/>
        <end position="135"/>
    </location>
</feature>
<dbReference type="Proteomes" id="UP000192731">
    <property type="component" value="Unassembled WGS sequence"/>
</dbReference>
<accession>A0A1W1V2N1</accession>
<gene>
    <name evidence="2" type="ORF">SAMN00017405_1723</name>
</gene>
<dbReference type="STRING" id="656914.SAMN00017405_1723"/>
<dbReference type="InterPro" id="IPR038728">
    <property type="entry name" value="YkvI-like"/>
</dbReference>
<keyword evidence="1" id="KW-0472">Membrane</keyword>
<keyword evidence="3" id="KW-1185">Reference proteome</keyword>
<dbReference type="RefSeq" id="WP_084052707.1">
    <property type="nucleotide sequence ID" value="NZ_FWWT01000014.1"/>
</dbReference>
<evidence type="ECO:0000313" key="2">
    <source>
        <dbReference type="EMBL" id="SMB87582.1"/>
    </source>
</evidence>
<name>A0A1W1V2N1_DESTI</name>
<feature type="transmembrane region" description="Helical" evidence="1">
    <location>
        <begin position="290"/>
        <end position="307"/>
    </location>
</feature>
<reference evidence="2 3" key="1">
    <citation type="submission" date="2017-04" db="EMBL/GenBank/DDBJ databases">
        <authorList>
            <person name="Afonso C.L."/>
            <person name="Miller P.J."/>
            <person name="Scott M.A."/>
            <person name="Spackman E."/>
            <person name="Goraichik I."/>
            <person name="Dimitrov K.M."/>
            <person name="Suarez D.L."/>
            <person name="Swayne D.E."/>
        </authorList>
    </citation>
    <scope>NUCLEOTIDE SEQUENCE [LARGE SCALE GENOMIC DNA]</scope>
    <source>
        <strain evidence="2 3">DSM 11270</strain>
    </source>
</reference>
<feature type="transmembrane region" description="Helical" evidence="1">
    <location>
        <begin position="87"/>
        <end position="105"/>
    </location>
</feature>
<dbReference type="AlphaFoldDB" id="A0A1W1V2N1"/>
<feature type="transmembrane region" description="Helical" evidence="1">
    <location>
        <begin position="12"/>
        <end position="34"/>
    </location>
</feature>
<sequence length="313" mass="34393">MVKFFVLFGDKGIWGAILGGTLISVVGGFTTLIVNKNNISNYGDLLNFMFPKKIAKIMDTIIFISIWVSLGVMFIGSSNILLEQFGIPIYLGVAIIAITICLFLWVGIEGLLKANSVLVPFLIVLTLFNSSYYLINPLPCLHMTNGLLPNWWISGILYATLNMLLGIVIITSLKEEDKKIPLSGGILGGIILVLLSLLIIKSLSLLPDSMLYTEMPLLTLSLSISKMVGILYIVGLLVAMLTTALADTHSICKRLERRFTYRRSLPLVIASTFVFVPFKFSLLVGILYPLIGYIGIPLVLAVIWYGLKSLKVG</sequence>
<organism evidence="2 3">
    <name type="scientific">Desulfonispora thiosulfatigenes DSM 11270</name>
    <dbReference type="NCBI Taxonomy" id="656914"/>
    <lineage>
        <taxon>Bacteria</taxon>
        <taxon>Bacillati</taxon>
        <taxon>Bacillota</taxon>
        <taxon>Clostridia</taxon>
        <taxon>Eubacteriales</taxon>
        <taxon>Peptococcaceae</taxon>
        <taxon>Desulfonispora</taxon>
    </lineage>
</organism>
<feature type="transmembrane region" description="Helical" evidence="1">
    <location>
        <begin position="220"/>
        <end position="245"/>
    </location>
</feature>
<keyword evidence="1" id="KW-0812">Transmembrane</keyword>
<dbReference type="OrthoDB" id="4424890at2"/>